<dbReference type="AlphaFoldDB" id="A0A2P2P3Y8"/>
<protein>
    <submittedName>
        <fullName evidence="2">Uncharacterized protein</fullName>
    </submittedName>
</protein>
<name>A0A2P2P3Y8_RHIMU</name>
<proteinExistence type="predicted"/>
<accession>A0A2P2P3Y8</accession>
<reference evidence="2" key="1">
    <citation type="submission" date="2018-02" db="EMBL/GenBank/DDBJ databases">
        <title>Rhizophora mucronata_Transcriptome.</title>
        <authorList>
            <person name="Meera S.P."/>
            <person name="Sreeshan A."/>
            <person name="Augustine A."/>
        </authorList>
    </citation>
    <scope>NUCLEOTIDE SEQUENCE</scope>
    <source>
        <tissue evidence="2">Leaf</tissue>
    </source>
</reference>
<evidence type="ECO:0000313" key="2">
    <source>
        <dbReference type="EMBL" id="MBX49442.1"/>
    </source>
</evidence>
<dbReference type="EMBL" id="GGEC01068958">
    <property type="protein sequence ID" value="MBX49442.1"/>
    <property type="molecule type" value="Transcribed_RNA"/>
</dbReference>
<organism evidence="2">
    <name type="scientific">Rhizophora mucronata</name>
    <name type="common">Asiatic mangrove</name>
    <dbReference type="NCBI Taxonomy" id="61149"/>
    <lineage>
        <taxon>Eukaryota</taxon>
        <taxon>Viridiplantae</taxon>
        <taxon>Streptophyta</taxon>
        <taxon>Embryophyta</taxon>
        <taxon>Tracheophyta</taxon>
        <taxon>Spermatophyta</taxon>
        <taxon>Magnoliopsida</taxon>
        <taxon>eudicotyledons</taxon>
        <taxon>Gunneridae</taxon>
        <taxon>Pentapetalae</taxon>
        <taxon>rosids</taxon>
        <taxon>fabids</taxon>
        <taxon>Malpighiales</taxon>
        <taxon>Rhizophoraceae</taxon>
        <taxon>Rhizophora</taxon>
    </lineage>
</organism>
<evidence type="ECO:0000256" key="1">
    <source>
        <dbReference type="SAM" id="MobiDB-lite"/>
    </source>
</evidence>
<sequence length="44" mass="4682">MNSFTHIGQSSFSVDVLLALVSHVSSSAATHSPHTMLDSCREHG</sequence>
<feature type="compositionally biased region" description="Low complexity" evidence="1">
    <location>
        <begin position="25"/>
        <end position="34"/>
    </location>
</feature>
<feature type="region of interest" description="Disordered" evidence="1">
    <location>
        <begin position="25"/>
        <end position="44"/>
    </location>
</feature>